<evidence type="ECO:0000313" key="2">
    <source>
        <dbReference type="Proteomes" id="UP000239504"/>
    </source>
</evidence>
<name>A0A2S7JZX4_9PROT</name>
<dbReference type="Proteomes" id="UP000239504">
    <property type="component" value="Unassembled WGS sequence"/>
</dbReference>
<dbReference type="EMBL" id="PJCH01000016">
    <property type="protein sequence ID" value="PQA85804.1"/>
    <property type="molecule type" value="Genomic_DNA"/>
</dbReference>
<proteinExistence type="predicted"/>
<protein>
    <submittedName>
        <fullName evidence="1">Uncharacterized protein</fullName>
    </submittedName>
</protein>
<keyword evidence="2" id="KW-1185">Reference proteome</keyword>
<dbReference type="RefSeq" id="WP_104831856.1">
    <property type="nucleotide sequence ID" value="NZ_PJCH01000016.1"/>
</dbReference>
<comment type="caution">
    <text evidence="1">The sequence shown here is derived from an EMBL/GenBank/DDBJ whole genome shotgun (WGS) entry which is preliminary data.</text>
</comment>
<sequence length="69" mass="7400">MGSGTKAIVKDPIYCNASGARETAPCGEYIIDNRCDCVLLCKNSGEKSFTLSLDAFIQHLTEGRIAFVG</sequence>
<dbReference type="AlphaFoldDB" id="A0A2S7JZX4"/>
<gene>
    <name evidence="1" type="ORF">CW354_19860</name>
</gene>
<evidence type="ECO:0000313" key="1">
    <source>
        <dbReference type="EMBL" id="PQA85804.1"/>
    </source>
</evidence>
<accession>A0A2S7JZX4</accession>
<organism evidence="1 2">
    <name type="scientific">Hyphococcus luteus</name>
    <dbReference type="NCBI Taxonomy" id="2058213"/>
    <lineage>
        <taxon>Bacteria</taxon>
        <taxon>Pseudomonadati</taxon>
        <taxon>Pseudomonadota</taxon>
        <taxon>Alphaproteobacteria</taxon>
        <taxon>Parvularculales</taxon>
        <taxon>Parvularculaceae</taxon>
        <taxon>Hyphococcus</taxon>
    </lineage>
</organism>
<reference evidence="1 2" key="1">
    <citation type="submission" date="2017-12" db="EMBL/GenBank/DDBJ databases">
        <authorList>
            <person name="Hurst M.R.H."/>
        </authorList>
    </citation>
    <scope>NUCLEOTIDE SEQUENCE [LARGE SCALE GENOMIC DNA]</scope>
    <source>
        <strain evidence="1 2">SY-3-19</strain>
    </source>
</reference>